<accession>A0A4R5UFH6</accession>
<evidence type="ECO:0000259" key="3">
    <source>
        <dbReference type="Pfam" id="PF05229"/>
    </source>
</evidence>
<keyword evidence="5" id="KW-1185">Reference proteome</keyword>
<comment type="caution">
    <text evidence="4">The sequence shown here is derived from an EMBL/GenBank/DDBJ whole genome shotgun (WGS) entry which is preliminary data.</text>
</comment>
<dbReference type="EMBL" id="SMTG01000002">
    <property type="protein sequence ID" value="TDK34094.1"/>
    <property type="molecule type" value="Genomic_DNA"/>
</dbReference>
<dbReference type="Proteomes" id="UP000295543">
    <property type="component" value="Unassembled WGS sequence"/>
</dbReference>
<dbReference type="PANTHER" id="PTHR37089">
    <property type="entry name" value="PROTEIN U-RELATED"/>
    <property type="match status" value="1"/>
</dbReference>
<feature type="region of interest" description="Disordered" evidence="1">
    <location>
        <begin position="280"/>
        <end position="299"/>
    </location>
</feature>
<dbReference type="AlphaFoldDB" id="A0A4R5UFH6"/>
<dbReference type="InterPro" id="IPR007893">
    <property type="entry name" value="Spore_coat_U/FanG"/>
</dbReference>
<dbReference type="Pfam" id="PF05229">
    <property type="entry name" value="SCPU"/>
    <property type="match status" value="2"/>
</dbReference>
<feature type="chain" id="PRO_5020458522" evidence="2">
    <location>
        <begin position="18"/>
        <end position="329"/>
    </location>
</feature>
<gene>
    <name evidence="4" type="ORF">E2F49_05460</name>
</gene>
<sequence length="329" mass="34104">MCLLSAAAFVWSPRAQATTVCTATTTPLVFPAAGIAPSESTATVTITCNTFALSVVAYARVRMCLSLDGGSLTPAQITPRRMQNGFGDPLDFQIFRDPARSQVWGGPLASGNTGPVQIDLTYPVPVLGGSATATATLYGRVPAQPGAASGTFTNTFSASNATLSYRYVEPLLLTSPYPASCTTGGVGGGTTGFGFTASASVPSRCTLSTATNLEFGSVPGTILSNRDETSAVTFTCTNRTAWNVGLDNGLHAAGAIRRMRRGSTSDYVRYELYRDEPRNLRWGTTTGSDTAAGTGTGASQSVTVYGRVPSGQTVPAGSYTDTVTVTVTY</sequence>
<feature type="domain" description="Spore coat protein U/FanG" evidence="3">
    <location>
        <begin position="15"/>
        <end position="157"/>
    </location>
</feature>
<keyword evidence="2" id="KW-0732">Signal</keyword>
<protein>
    <submittedName>
        <fullName evidence="4">Spore coat U domain-containing protein</fullName>
    </submittedName>
</protein>
<dbReference type="OrthoDB" id="8588792at2"/>
<dbReference type="SMART" id="SM00972">
    <property type="entry name" value="SCPU"/>
    <property type="match status" value="2"/>
</dbReference>
<dbReference type="PANTHER" id="PTHR37089:SF4">
    <property type="entry name" value="EXPORTED PROTEIN"/>
    <property type="match status" value="1"/>
</dbReference>
<evidence type="ECO:0000313" key="5">
    <source>
        <dbReference type="Proteomes" id="UP000295543"/>
    </source>
</evidence>
<name>A0A4R5UFH6_9GAMM</name>
<reference evidence="4 5" key="1">
    <citation type="submission" date="2019-03" db="EMBL/GenBank/DDBJ databases">
        <title>Luteimonas zhaokaii sp.nov., isolated from the rectal contents of Plateau pika in Yushu, Qinghai Province, China.</title>
        <authorList>
            <person name="Zhang G."/>
        </authorList>
    </citation>
    <scope>NUCLEOTIDE SEQUENCE [LARGE SCALE GENOMIC DNA]</scope>
    <source>
        <strain evidence="4 5">THG-MD21</strain>
    </source>
</reference>
<dbReference type="RefSeq" id="WP_133392910.1">
    <property type="nucleotide sequence ID" value="NZ_SMTG01000002.1"/>
</dbReference>
<proteinExistence type="predicted"/>
<feature type="domain" description="Spore coat protein U/FanG" evidence="3">
    <location>
        <begin position="195"/>
        <end position="326"/>
    </location>
</feature>
<dbReference type="InterPro" id="IPR053167">
    <property type="entry name" value="Spore_coat_component"/>
</dbReference>
<evidence type="ECO:0000256" key="1">
    <source>
        <dbReference type="SAM" id="MobiDB-lite"/>
    </source>
</evidence>
<evidence type="ECO:0000313" key="4">
    <source>
        <dbReference type="EMBL" id="TDK34094.1"/>
    </source>
</evidence>
<feature type="signal peptide" evidence="2">
    <location>
        <begin position="1"/>
        <end position="17"/>
    </location>
</feature>
<organism evidence="4 5">
    <name type="scientific">Luteimonas terrae</name>
    <dbReference type="NCBI Taxonomy" id="1530191"/>
    <lineage>
        <taxon>Bacteria</taxon>
        <taxon>Pseudomonadati</taxon>
        <taxon>Pseudomonadota</taxon>
        <taxon>Gammaproteobacteria</taxon>
        <taxon>Lysobacterales</taxon>
        <taxon>Lysobacteraceae</taxon>
        <taxon>Luteimonas</taxon>
    </lineage>
</organism>
<evidence type="ECO:0000256" key="2">
    <source>
        <dbReference type="SAM" id="SignalP"/>
    </source>
</evidence>
<feature type="compositionally biased region" description="Low complexity" evidence="1">
    <location>
        <begin position="283"/>
        <end position="299"/>
    </location>
</feature>